<organism evidence="1 2">
    <name type="scientific">Candidatus Woykebacteria bacterium GWA1_44_8</name>
    <dbReference type="NCBI Taxonomy" id="1802591"/>
    <lineage>
        <taxon>Bacteria</taxon>
        <taxon>Candidatus Woykeibacteriota</taxon>
    </lineage>
</organism>
<protein>
    <submittedName>
        <fullName evidence="1">Uncharacterized protein</fullName>
    </submittedName>
</protein>
<evidence type="ECO:0000313" key="1">
    <source>
        <dbReference type="EMBL" id="OGY21932.1"/>
    </source>
</evidence>
<dbReference type="EMBL" id="MHCN01000010">
    <property type="protein sequence ID" value="OGY21932.1"/>
    <property type="molecule type" value="Genomic_DNA"/>
</dbReference>
<dbReference type="AlphaFoldDB" id="A0A1G1W2P6"/>
<accession>A0A1G1W2P6</accession>
<gene>
    <name evidence="1" type="ORF">A2113_01245</name>
</gene>
<dbReference type="Proteomes" id="UP000176299">
    <property type="component" value="Unassembled WGS sequence"/>
</dbReference>
<comment type="caution">
    <text evidence="1">The sequence shown here is derived from an EMBL/GenBank/DDBJ whole genome shotgun (WGS) entry which is preliminary data.</text>
</comment>
<proteinExistence type="predicted"/>
<sequence length="63" mass="7149">MTENVSDFISFHNAHILNLELSASFETVSAFAARKNIALEDLSIEKHRLPFINWRTSLSSSQI</sequence>
<reference evidence="1 2" key="1">
    <citation type="journal article" date="2016" name="Nat. Commun.">
        <title>Thousands of microbial genomes shed light on interconnected biogeochemical processes in an aquifer system.</title>
        <authorList>
            <person name="Anantharaman K."/>
            <person name="Brown C.T."/>
            <person name="Hug L.A."/>
            <person name="Sharon I."/>
            <person name="Castelle C.J."/>
            <person name="Probst A.J."/>
            <person name="Thomas B.C."/>
            <person name="Singh A."/>
            <person name="Wilkins M.J."/>
            <person name="Karaoz U."/>
            <person name="Brodie E.L."/>
            <person name="Williams K.H."/>
            <person name="Hubbard S.S."/>
            <person name="Banfield J.F."/>
        </authorList>
    </citation>
    <scope>NUCLEOTIDE SEQUENCE [LARGE SCALE GENOMIC DNA]</scope>
</reference>
<evidence type="ECO:0000313" key="2">
    <source>
        <dbReference type="Proteomes" id="UP000176299"/>
    </source>
</evidence>
<name>A0A1G1W2P6_9BACT</name>